<dbReference type="CDD" id="cd00082">
    <property type="entry name" value="HisKA"/>
    <property type="match status" value="1"/>
</dbReference>
<dbReference type="InterPro" id="IPR005467">
    <property type="entry name" value="His_kinase_dom"/>
</dbReference>
<dbReference type="InterPro" id="IPR036097">
    <property type="entry name" value="HisK_dim/P_sf"/>
</dbReference>
<dbReference type="InterPro" id="IPR001610">
    <property type="entry name" value="PAC"/>
</dbReference>
<dbReference type="GO" id="GO:0000155">
    <property type="term" value="F:phosphorelay sensor kinase activity"/>
    <property type="evidence" value="ECO:0007669"/>
    <property type="project" value="InterPro"/>
</dbReference>
<dbReference type="InterPro" id="IPR036890">
    <property type="entry name" value="HATPase_C_sf"/>
</dbReference>
<evidence type="ECO:0000259" key="11">
    <source>
        <dbReference type="PROSITE" id="PS50112"/>
    </source>
</evidence>
<sequence length="557" mass="60410">MHARGRARRWRGVPELVIPDQVWRALPVPLVHVTADGELLAATPAYLAWASAHPDEAARALALGSRSACEHTRCTDERRTATGGRTAVWSLEAWPDPSGCGAVVELHDVTDLALREERLESWARAERHALRDAEEAGRVRRLEVEALAESRAALRASQRRYQRLVEHLPAVVYLTVGTSGGLGGLVEYASPQIEELTGFPDWRWLGASDLWRSRLHPEDRDRVVAHADRPLEPGDHRAIEYRLVHADGHDVWVREELAAVEDGSGATVVSQGVLLDVTERVLAQQQHARAEGELQLARKLEAVGQLAAGIAHEINTPIQFIGDTAAFLQDAHEDLVGVLDHHRALACTVDEAAVRAAEERVDLDDLRTRLPRAHERIADGVGRVATIVRAMKRFSPGGPSGELAPADLDRMLADTLVVARSEYRHVAEVVTDLALDREVRCSPGDLGQVFLNLVVNAAQAIAATGRAGDGTLTVRTRREGETAVVQVVDDGVGVDAATLPRVFDPFFTTKEVGVGTGQGLAIAHRIVTEMHGGTITMSSRPGEGTCVEVRLPVGGPR</sequence>
<dbReference type="SMART" id="SM00086">
    <property type="entry name" value="PAC"/>
    <property type="match status" value="1"/>
</dbReference>
<feature type="domain" description="Histidine kinase" evidence="10">
    <location>
        <begin position="309"/>
        <end position="555"/>
    </location>
</feature>
<reference evidence="13 14" key="1">
    <citation type="submission" date="2018-03" db="EMBL/GenBank/DDBJ databases">
        <title>Aquarubrobacter algicola gen. nov., sp. nov., a novel actinobacterium isolated from shallow eutrophic lake during the end of cyanobacterial harmful algal blooms.</title>
        <authorList>
            <person name="Chun S.J."/>
        </authorList>
    </citation>
    <scope>NUCLEOTIDE SEQUENCE [LARGE SCALE GENOMIC DNA]</scope>
    <source>
        <strain evidence="13 14">Seoho-28</strain>
    </source>
</reference>
<gene>
    <name evidence="13" type="ORF">C7Y72_17085</name>
</gene>
<dbReference type="SUPFAM" id="SSF55874">
    <property type="entry name" value="ATPase domain of HSP90 chaperone/DNA topoisomerase II/histidine kinase"/>
    <property type="match status" value="1"/>
</dbReference>
<dbReference type="Gene3D" id="3.30.565.10">
    <property type="entry name" value="Histidine kinase-like ATPase, C-terminal domain"/>
    <property type="match status" value="1"/>
</dbReference>
<keyword evidence="14" id="KW-1185">Reference proteome</keyword>
<protein>
    <recommendedName>
        <fullName evidence="3">histidine kinase</fullName>
        <ecNumber evidence="3">2.7.13.3</ecNumber>
    </recommendedName>
</protein>
<dbReference type="CDD" id="cd00130">
    <property type="entry name" value="PAS"/>
    <property type="match status" value="1"/>
</dbReference>
<dbReference type="PROSITE" id="PS50112">
    <property type="entry name" value="PAS"/>
    <property type="match status" value="1"/>
</dbReference>
<dbReference type="SMART" id="SM00387">
    <property type="entry name" value="HATPase_c"/>
    <property type="match status" value="1"/>
</dbReference>
<dbReference type="PANTHER" id="PTHR43065">
    <property type="entry name" value="SENSOR HISTIDINE KINASE"/>
    <property type="match status" value="1"/>
</dbReference>
<dbReference type="PANTHER" id="PTHR43065:SF46">
    <property type="entry name" value="C4-DICARBOXYLATE TRANSPORT SENSOR PROTEIN DCTB"/>
    <property type="match status" value="1"/>
</dbReference>
<evidence type="ECO:0000313" key="13">
    <source>
        <dbReference type="EMBL" id="PTL55377.1"/>
    </source>
</evidence>
<comment type="catalytic activity">
    <reaction evidence="1">
        <text>ATP + protein L-histidine = ADP + protein N-phospho-L-histidine.</text>
        <dbReference type="EC" id="2.7.13.3"/>
    </reaction>
</comment>
<evidence type="ECO:0000256" key="4">
    <source>
        <dbReference type="ARBA" id="ARBA00022553"/>
    </source>
</evidence>
<dbReference type="EC" id="2.7.13.3" evidence="3"/>
<evidence type="ECO:0000256" key="2">
    <source>
        <dbReference type="ARBA" id="ARBA00004236"/>
    </source>
</evidence>
<dbReference type="InterPro" id="IPR035965">
    <property type="entry name" value="PAS-like_dom_sf"/>
</dbReference>
<evidence type="ECO:0000256" key="7">
    <source>
        <dbReference type="ARBA" id="ARBA00022777"/>
    </source>
</evidence>
<feature type="domain" description="PAC" evidence="12">
    <location>
        <begin position="237"/>
        <end position="289"/>
    </location>
</feature>
<dbReference type="PRINTS" id="PR00344">
    <property type="entry name" value="BCTRLSENSOR"/>
</dbReference>
<dbReference type="InterPro" id="IPR003661">
    <property type="entry name" value="HisK_dim/P_dom"/>
</dbReference>
<evidence type="ECO:0000256" key="1">
    <source>
        <dbReference type="ARBA" id="ARBA00000085"/>
    </source>
</evidence>
<evidence type="ECO:0000256" key="8">
    <source>
        <dbReference type="ARBA" id="ARBA00022840"/>
    </source>
</evidence>
<keyword evidence="5" id="KW-0808">Transferase</keyword>
<dbReference type="InterPro" id="IPR003594">
    <property type="entry name" value="HATPase_dom"/>
</dbReference>
<keyword evidence="8" id="KW-0067">ATP-binding</keyword>
<dbReference type="NCBIfam" id="TIGR00229">
    <property type="entry name" value="sensory_box"/>
    <property type="match status" value="1"/>
</dbReference>
<dbReference type="InterPro" id="IPR004358">
    <property type="entry name" value="Sig_transdc_His_kin-like_C"/>
</dbReference>
<dbReference type="AlphaFoldDB" id="A0A2T4UCZ9"/>
<dbReference type="Gene3D" id="3.30.450.20">
    <property type="entry name" value="PAS domain"/>
    <property type="match status" value="1"/>
</dbReference>
<dbReference type="SUPFAM" id="SSF47384">
    <property type="entry name" value="Homodimeric domain of signal transducing histidine kinase"/>
    <property type="match status" value="1"/>
</dbReference>
<evidence type="ECO:0000259" key="10">
    <source>
        <dbReference type="PROSITE" id="PS50109"/>
    </source>
</evidence>
<dbReference type="InterPro" id="IPR000014">
    <property type="entry name" value="PAS"/>
</dbReference>
<evidence type="ECO:0000256" key="5">
    <source>
        <dbReference type="ARBA" id="ARBA00022679"/>
    </source>
</evidence>
<dbReference type="PROSITE" id="PS50113">
    <property type="entry name" value="PAC"/>
    <property type="match status" value="1"/>
</dbReference>
<dbReference type="GO" id="GO:0005886">
    <property type="term" value="C:plasma membrane"/>
    <property type="evidence" value="ECO:0007669"/>
    <property type="project" value="UniProtKB-SubCell"/>
</dbReference>
<dbReference type="InterPro" id="IPR013655">
    <property type="entry name" value="PAS_fold_3"/>
</dbReference>
<dbReference type="PROSITE" id="PS50109">
    <property type="entry name" value="HIS_KIN"/>
    <property type="match status" value="1"/>
</dbReference>
<comment type="caution">
    <text evidence="13">The sequence shown here is derived from an EMBL/GenBank/DDBJ whole genome shotgun (WGS) entry which is preliminary data.</text>
</comment>
<dbReference type="GO" id="GO:0005524">
    <property type="term" value="F:ATP binding"/>
    <property type="evidence" value="ECO:0007669"/>
    <property type="project" value="UniProtKB-KW"/>
</dbReference>
<keyword evidence="6" id="KW-0547">Nucleotide-binding</keyword>
<accession>A0A2T4UCZ9</accession>
<name>A0A2T4UCZ9_9ACTN</name>
<organism evidence="13 14">
    <name type="scientific">Paraconexibacter algicola</name>
    <dbReference type="NCBI Taxonomy" id="2133960"/>
    <lineage>
        <taxon>Bacteria</taxon>
        <taxon>Bacillati</taxon>
        <taxon>Actinomycetota</taxon>
        <taxon>Thermoleophilia</taxon>
        <taxon>Solirubrobacterales</taxon>
        <taxon>Paraconexibacteraceae</taxon>
        <taxon>Paraconexibacter</taxon>
    </lineage>
</organism>
<dbReference type="EMBL" id="PYYB01000003">
    <property type="protein sequence ID" value="PTL55377.1"/>
    <property type="molecule type" value="Genomic_DNA"/>
</dbReference>
<keyword evidence="4" id="KW-0597">Phosphoprotein</keyword>
<feature type="domain" description="PAS" evidence="11">
    <location>
        <begin position="157"/>
        <end position="234"/>
    </location>
</feature>
<comment type="subcellular location">
    <subcellularLocation>
        <location evidence="2">Cell membrane</location>
    </subcellularLocation>
</comment>
<keyword evidence="9" id="KW-0902">Two-component regulatory system</keyword>
<dbReference type="InterPro" id="IPR000700">
    <property type="entry name" value="PAS-assoc_C"/>
</dbReference>
<keyword evidence="7" id="KW-0418">Kinase</keyword>
<dbReference type="Pfam" id="PF08447">
    <property type="entry name" value="PAS_3"/>
    <property type="match status" value="1"/>
</dbReference>
<proteinExistence type="predicted"/>
<dbReference type="Pfam" id="PF02518">
    <property type="entry name" value="HATPase_c"/>
    <property type="match status" value="1"/>
</dbReference>
<evidence type="ECO:0000256" key="9">
    <source>
        <dbReference type="ARBA" id="ARBA00023012"/>
    </source>
</evidence>
<evidence type="ECO:0000256" key="3">
    <source>
        <dbReference type="ARBA" id="ARBA00012438"/>
    </source>
</evidence>
<evidence type="ECO:0000259" key="12">
    <source>
        <dbReference type="PROSITE" id="PS50113"/>
    </source>
</evidence>
<dbReference type="Gene3D" id="1.10.287.130">
    <property type="match status" value="1"/>
</dbReference>
<dbReference type="Proteomes" id="UP000240739">
    <property type="component" value="Unassembled WGS sequence"/>
</dbReference>
<evidence type="ECO:0000313" key="14">
    <source>
        <dbReference type="Proteomes" id="UP000240739"/>
    </source>
</evidence>
<dbReference type="SUPFAM" id="SSF55785">
    <property type="entry name" value="PYP-like sensor domain (PAS domain)"/>
    <property type="match status" value="1"/>
</dbReference>
<evidence type="ECO:0000256" key="6">
    <source>
        <dbReference type="ARBA" id="ARBA00022741"/>
    </source>
</evidence>